<evidence type="ECO:0000313" key="5">
    <source>
        <dbReference type="EMBL" id="SKC90802.1"/>
    </source>
</evidence>
<evidence type="ECO:0000256" key="1">
    <source>
        <dbReference type="ARBA" id="ARBA00012245"/>
    </source>
</evidence>
<dbReference type="InterPro" id="IPR001763">
    <property type="entry name" value="Rhodanese-like_dom"/>
</dbReference>
<dbReference type="RefSeq" id="WP_079495805.1">
    <property type="nucleotide sequence ID" value="NZ_FUZT01000023.1"/>
</dbReference>
<dbReference type="EMBL" id="FUZT01000023">
    <property type="protein sequence ID" value="SKC90802.1"/>
    <property type="molecule type" value="Genomic_DNA"/>
</dbReference>
<feature type="domain" description="Rhodanese" evidence="4">
    <location>
        <begin position="45"/>
        <end position="152"/>
    </location>
</feature>
<dbReference type="CDD" id="cd01449">
    <property type="entry name" value="TST_Repeat_2"/>
    <property type="match status" value="1"/>
</dbReference>
<dbReference type="InterPro" id="IPR036873">
    <property type="entry name" value="Rhodanese-like_dom_sf"/>
</dbReference>
<dbReference type="OrthoDB" id="9770030at2"/>
<organism evidence="5 6">
    <name type="scientific">Maledivibacter halophilus</name>
    <dbReference type="NCBI Taxonomy" id="36842"/>
    <lineage>
        <taxon>Bacteria</taxon>
        <taxon>Bacillati</taxon>
        <taxon>Bacillota</taxon>
        <taxon>Clostridia</taxon>
        <taxon>Peptostreptococcales</taxon>
        <taxon>Caminicellaceae</taxon>
        <taxon>Maledivibacter</taxon>
    </lineage>
</organism>
<name>A0A1T5MRJ5_9FIRM</name>
<evidence type="ECO:0000313" key="6">
    <source>
        <dbReference type="Proteomes" id="UP000190285"/>
    </source>
</evidence>
<dbReference type="Proteomes" id="UP000190285">
    <property type="component" value="Unassembled WGS sequence"/>
</dbReference>
<sequence length="303" mass="33797">MKRLFKLSLFVLIMAIMFINVGCSSFTGETGTEIIDAKEALELFNQENVVVVDAQNSEGYLYNHVKNSINISRSDIVINEPVPNLLAPKQQIEEVMGSKGISNNSTVVIYDNNNNMDSARLWWSLKVYGHENVKVVSGGIKALVNAGAEMTKELPSIEPVQYLAKDKNTDMIATVEDVKSQINDPKKNVMLLDTRSQEEYDAGTIPSSILINYVDNNHEDGTYKSVSDIQAMYLDAGLIPEDTAIMYCKTSIRGAQTYLALYNAGYRNLKLYDGAWVQWSKDTSLPVQMPDNSEVEINQQDNS</sequence>
<evidence type="ECO:0000256" key="3">
    <source>
        <dbReference type="ARBA" id="ARBA00047549"/>
    </source>
</evidence>
<dbReference type="SUPFAM" id="SSF52821">
    <property type="entry name" value="Rhodanese/Cell cycle control phosphatase"/>
    <property type="match status" value="2"/>
</dbReference>
<dbReference type="PANTHER" id="PTHR43855">
    <property type="entry name" value="THIOSULFATE SULFURTRANSFERASE"/>
    <property type="match status" value="1"/>
</dbReference>
<accession>A0A1T5MRJ5</accession>
<dbReference type="CDD" id="cd01448">
    <property type="entry name" value="TST_Repeat_1"/>
    <property type="match status" value="1"/>
</dbReference>
<evidence type="ECO:0000256" key="2">
    <source>
        <dbReference type="ARBA" id="ARBA00022737"/>
    </source>
</evidence>
<dbReference type="PROSITE" id="PS50206">
    <property type="entry name" value="RHODANESE_3"/>
    <property type="match status" value="2"/>
</dbReference>
<dbReference type="AlphaFoldDB" id="A0A1T5MRJ5"/>
<dbReference type="Pfam" id="PF00581">
    <property type="entry name" value="Rhodanese"/>
    <property type="match status" value="2"/>
</dbReference>
<proteinExistence type="predicted"/>
<dbReference type="Gene3D" id="3.40.250.10">
    <property type="entry name" value="Rhodanese-like domain"/>
    <property type="match status" value="2"/>
</dbReference>
<evidence type="ECO:0000259" key="4">
    <source>
        <dbReference type="PROSITE" id="PS50206"/>
    </source>
</evidence>
<gene>
    <name evidence="5" type="ORF">SAMN02194393_05218</name>
</gene>
<reference evidence="6" key="1">
    <citation type="submission" date="2017-02" db="EMBL/GenBank/DDBJ databases">
        <authorList>
            <person name="Varghese N."/>
            <person name="Submissions S."/>
        </authorList>
    </citation>
    <scope>NUCLEOTIDE SEQUENCE [LARGE SCALE GENOMIC DNA]</scope>
    <source>
        <strain evidence="6">M1</strain>
    </source>
</reference>
<dbReference type="SMART" id="SM00450">
    <property type="entry name" value="RHOD"/>
    <property type="match status" value="2"/>
</dbReference>
<keyword evidence="2" id="KW-0677">Repeat</keyword>
<protein>
    <recommendedName>
        <fullName evidence="1">thiosulfate sulfurtransferase</fullName>
        <ecNumber evidence="1">2.8.1.1</ecNumber>
    </recommendedName>
</protein>
<keyword evidence="5" id="KW-0670">Pyruvate</keyword>
<dbReference type="GO" id="GO:0004792">
    <property type="term" value="F:thiosulfate-cyanide sulfurtransferase activity"/>
    <property type="evidence" value="ECO:0007669"/>
    <property type="project" value="UniProtKB-EC"/>
</dbReference>
<dbReference type="EC" id="2.8.1.1" evidence="1"/>
<dbReference type="STRING" id="36842.SAMN02194393_05218"/>
<dbReference type="PANTHER" id="PTHR43855:SF1">
    <property type="entry name" value="THIOSULFATE SULFURTRANSFERASE"/>
    <property type="match status" value="1"/>
</dbReference>
<dbReference type="InterPro" id="IPR051126">
    <property type="entry name" value="Thiosulfate_sulfurtransferase"/>
</dbReference>
<comment type="catalytic activity">
    <reaction evidence="3">
        <text>thiosulfate + hydrogen cyanide = thiocyanate + sulfite + 2 H(+)</text>
        <dbReference type="Rhea" id="RHEA:16881"/>
        <dbReference type="ChEBI" id="CHEBI:15378"/>
        <dbReference type="ChEBI" id="CHEBI:17359"/>
        <dbReference type="ChEBI" id="CHEBI:18022"/>
        <dbReference type="ChEBI" id="CHEBI:18407"/>
        <dbReference type="ChEBI" id="CHEBI:33542"/>
        <dbReference type="EC" id="2.8.1.1"/>
    </reaction>
</comment>
<keyword evidence="5" id="KW-0808">Transferase</keyword>
<keyword evidence="6" id="KW-1185">Reference proteome</keyword>
<feature type="domain" description="Rhodanese" evidence="4">
    <location>
        <begin position="185"/>
        <end position="288"/>
    </location>
</feature>